<dbReference type="Pfam" id="PF00149">
    <property type="entry name" value="Metallophos"/>
    <property type="match status" value="1"/>
</dbReference>
<dbReference type="InterPro" id="IPR004843">
    <property type="entry name" value="Calcineurin-like_PHP"/>
</dbReference>
<gene>
    <name evidence="5" type="ORF">CRECT_1562</name>
</gene>
<feature type="transmembrane region" description="Helical" evidence="3">
    <location>
        <begin position="6"/>
        <end position="27"/>
    </location>
</feature>
<sequence>MFYVLSSLIIIFMNYVSYRGLFADAALRPLAAYKRALGLFFLTLAIGGVALAFSLRFNFLGPSLRIACSLMLALTFIIFSFVLFTNVVAFAARPVTKRAFSESRRKFLRLYLDVTILILAFSYFFRGIFNAVKLPEVKAQDIELKGLKDELKIAVLTDIHLGDFLGADFARAVTRRVNELDADAVAIVGDIADVKPHRLAEFIAPFNELKSKYGTFYVPGNHEYYNGIDGTMKVIRETTNFKILGNENARVGGVNLAGVYDIIGLRFKAYEPDLVAALDGRDVNLPTVLLAHQPKFLKYMDESAPVDLVVSGHTHGGQIFPFSLLVRLDQKYVAGLYRANKKTQIYVSRGAGFWGPPVRVMAPSEISLLRLKGVV</sequence>
<keyword evidence="3" id="KW-0472">Membrane</keyword>
<keyword evidence="1" id="KW-0479">Metal-binding</keyword>
<evidence type="ECO:0000256" key="2">
    <source>
        <dbReference type="ARBA" id="ARBA00022801"/>
    </source>
</evidence>
<dbReference type="CDD" id="cd07385">
    <property type="entry name" value="MPP_YkuE_C"/>
    <property type="match status" value="1"/>
</dbReference>
<dbReference type="Gene3D" id="3.60.21.10">
    <property type="match status" value="1"/>
</dbReference>
<dbReference type="GO" id="GO:0009245">
    <property type="term" value="P:lipid A biosynthetic process"/>
    <property type="evidence" value="ECO:0007669"/>
    <property type="project" value="TreeGrafter"/>
</dbReference>
<dbReference type="Proteomes" id="UP000502377">
    <property type="component" value="Chromosome"/>
</dbReference>
<feature type="transmembrane region" description="Helical" evidence="3">
    <location>
        <begin position="110"/>
        <end position="129"/>
    </location>
</feature>
<keyword evidence="3" id="KW-1133">Transmembrane helix</keyword>
<organism evidence="5 6">
    <name type="scientific">Campylobacter rectus</name>
    <name type="common">Wolinella recta</name>
    <dbReference type="NCBI Taxonomy" id="203"/>
    <lineage>
        <taxon>Bacteria</taxon>
        <taxon>Pseudomonadati</taxon>
        <taxon>Campylobacterota</taxon>
        <taxon>Epsilonproteobacteria</taxon>
        <taxon>Campylobacterales</taxon>
        <taxon>Campylobacteraceae</taxon>
        <taxon>Campylobacter</taxon>
    </lineage>
</organism>
<dbReference type="EMBL" id="CP012543">
    <property type="protein sequence ID" value="QCD47198.1"/>
    <property type="molecule type" value="Genomic_DNA"/>
</dbReference>
<keyword evidence="2" id="KW-0378">Hydrolase</keyword>
<dbReference type="PANTHER" id="PTHR31302">
    <property type="entry name" value="TRANSMEMBRANE PROTEIN WITH METALLOPHOSPHOESTERASE DOMAIN-RELATED"/>
    <property type="match status" value="1"/>
</dbReference>
<feature type="domain" description="Calcineurin-like phosphoesterase" evidence="4">
    <location>
        <begin position="151"/>
        <end position="316"/>
    </location>
</feature>
<dbReference type="GO" id="GO:0016020">
    <property type="term" value="C:membrane"/>
    <property type="evidence" value="ECO:0007669"/>
    <property type="project" value="GOC"/>
</dbReference>
<keyword evidence="3" id="KW-0812">Transmembrane</keyword>
<protein>
    <submittedName>
        <fullName evidence="5">Metallophosphatase</fullName>
    </submittedName>
</protein>
<evidence type="ECO:0000313" key="5">
    <source>
        <dbReference type="EMBL" id="QCD47198.1"/>
    </source>
</evidence>
<dbReference type="PANTHER" id="PTHR31302:SF31">
    <property type="entry name" value="PHOSPHODIESTERASE YAEI"/>
    <property type="match status" value="1"/>
</dbReference>
<name>A0A6G5QNA6_CAMRE</name>
<dbReference type="GO" id="GO:0046872">
    <property type="term" value="F:metal ion binding"/>
    <property type="evidence" value="ECO:0007669"/>
    <property type="project" value="UniProtKB-KW"/>
</dbReference>
<evidence type="ECO:0000256" key="3">
    <source>
        <dbReference type="SAM" id="Phobius"/>
    </source>
</evidence>
<evidence type="ECO:0000313" key="6">
    <source>
        <dbReference type="Proteomes" id="UP000502377"/>
    </source>
</evidence>
<accession>A0A6G5QNA6</accession>
<feature type="transmembrane region" description="Helical" evidence="3">
    <location>
        <begin position="63"/>
        <end position="89"/>
    </location>
</feature>
<dbReference type="KEGG" id="crx:CRECT_1562"/>
<dbReference type="InterPro" id="IPR029052">
    <property type="entry name" value="Metallo-depent_PP-like"/>
</dbReference>
<dbReference type="SUPFAM" id="SSF56300">
    <property type="entry name" value="Metallo-dependent phosphatases"/>
    <property type="match status" value="1"/>
</dbReference>
<feature type="transmembrane region" description="Helical" evidence="3">
    <location>
        <begin position="39"/>
        <end position="57"/>
    </location>
</feature>
<reference evidence="5 6" key="1">
    <citation type="submission" date="2016-07" db="EMBL/GenBank/DDBJ databases">
        <title>Comparative genomics of the Campylobacter concisus group.</title>
        <authorList>
            <person name="Miller W.G."/>
            <person name="Yee E."/>
            <person name="Chapman M.H."/>
            <person name="Huynh S."/>
            <person name="Bono J.L."/>
            <person name="On S.L.W."/>
            <person name="StLeger J."/>
            <person name="Foster G."/>
            <person name="Parker C.T."/>
        </authorList>
    </citation>
    <scope>NUCLEOTIDE SEQUENCE [LARGE SCALE GENOMIC DNA]</scope>
    <source>
        <strain evidence="5 6">ATCC 33238</strain>
    </source>
</reference>
<dbReference type="GO" id="GO:0008758">
    <property type="term" value="F:UDP-2,3-diacylglucosamine hydrolase activity"/>
    <property type="evidence" value="ECO:0007669"/>
    <property type="project" value="TreeGrafter"/>
</dbReference>
<proteinExistence type="predicted"/>
<evidence type="ECO:0000259" key="4">
    <source>
        <dbReference type="Pfam" id="PF00149"/>
    </source>
</evidence>
<evidence type="ECO:0000256" key="1">
    <source>
        <dbReference type="ARBA" id="ARBA00022723"/>
    </source>
</evidence>
<dbReference type="AlphaFoldDB" id="A0A6G5QNA6"/>
<dbReference type="InterPro" id="IPR051158">
    <property type="entry name" value="Metallophosphoesterase_sf"/>
</dbReference>